<proteinExistence type="predicted"/>
<evidence type="ECO:0000313" key="3">
    <source>
        <dbReference type="Proteomes" id="UP001145799"/>
    </source>
</evidence>
<gene>
    <name evidence="2" type="ORF">J2S69_000948</name>
    <name evidence="1" type="ORF">O2L01_09185</name>
</gene>
<sequence>MTRSGERSALEPDLVPVHQRIRDLCGRFPQGGLPGAEVRALRESIERPGSRVLLPQRGTKTQAEFEAFTRERQAALAVLADLVRSAATGTDAELARLSERLRGFHDHQHLRFDPESLDLDVPLKQVRAVALHLLRTGITGTETMAGLQLMTVAADASDEELLRDLARLERGYAANARKALRRIRHPVSQRFALAKRERDTNGSECTAAIAEAPRAEIDALVAGLSVADAITLLRMTVERQGVPQWLKGNERLAEAAAAAAENPMLMEDGAETPFSMAWLRDELRYGTCAYLGFSPGQRERAIARLGAWLSSPRALQSVENVVARRPHDSRELWLRRQVLDAQRDPSGALPAGLAVRIAAPQPGTGGDVGTHLLIDGMPLIPRTFEPGGAAPPERILHRGDGLQATPVPREVELAQADCAEACCGAMRAEIRRDAGRVEWEVWVTRRAHEHRETFGFDAAAYDAEVARAAADLTWEWPARRAGRLLGQRLRAEPDVMARWGCRLTWAGSRNSERSLLRMHFLYGDGEPFAADPPWLQFEHWVELPDSPVVVDGAVAAVVERIVAEFRETDPKTLGRVCGGSRANAEALGFPWPPG</sequence>
<protein>
    <submittedName>
        <fullName evidence="1">Uncharacterized protein</fullName>
    </submittedName>
</protein>
<reference evidence="2 4" key="2">
    <citation type="submission" date="2023-07" db="EMBL/GenBank/DDBJ databases">
        <title>Sequencing the genomes of 1000 actinobacteria strains.</title>
        <authorList>
            <person name="Klenk H.-P."/>
        </authorList>
    </citation>
    <scope>NUCLEOTIDE SEQUENCE [LARGE SCALE GENOMIC DNA]</scope>
    <source>
        <strain evidence="2 4">DSM 44724</strain>
    </source>
</reference>
<name>A0A9X3SXI1_9ACTN</name>
<accession>A0A9X3SXI1</accession>
<dbReference type="Proteomes" id="UP001183604">
    <property type="component" value="Unassembled WGS sequence"/>
</dbReference>
<dbReference type="AlphaFoldDB" id="A0A9X3SXI1"/>
<dbReference type="Proteomes" id="UP001145799">
    <property type="component" value="Unassembled WGS sequence"/>
</dbReference>
<evidence type="ECO:0000313" key="2">
    <source>
        <dbReference type="EMBL" id="MDR7337229.1"/>
    </source>
</evidence>
<comment type="caution">
    <text evidence="1">The sequence shown here is derived from an EMBL/GenBank/DDBJ whole genome shotgun (WGS) entry which is preliminary data.</text>
</comment>
<dbReference type="EMBL" id="JAPZVQ010000004">
    <property type="protein sequence ID" value="MDA1385156.1"/>
    <property type="molecule type" value="Genomic_DNA"/>
</dbReference>
<evidence type="ECO:0000313" key="1">
    <source>
        <dbReference type="EMBL" id="MDA1385156.1"/>
    </source>
</evidence>
<evidence type="ECO:0000313" key="4">
    <source>
        <dbReference type="Proteomes" id="UP001183604"/>
    </source>
</evidence>
<reference evidence="1" key="1">
    <citation type="submission" date="2022-12" db="EMBL/GenBank/DDBJ databases">
        <title>Gycomyces niveus sp.nov., a novel actinomycete isolated from soil in Shouguang.</title>
        <authorList>
            <person name="Yang X."/>
        </authorList>
    </citation>
    <scope>NUCLEOTIDE SEQUENCE</scope>
    <source>
        <strain evidence="1">DSM 44724</strain>
    </source>
</reference>
<keyword evidence="4" id="KW-1185">Reference proteome</keyword>
<dbReference type="EMBL" id="JAVDYD010000001">
    <property type="protein sequence ID" value="MDR7337229.1"/>
    <property type="molecule type" value="Genomic_DNA"/>
</dbReference>
<dbReference type="RefSeq" id="WP_270121620.1">
    <property type="nucleotide sequence ID" value="NZ_BAAAOM010000002.1"/>
</dbReference>
<organism evidence="1 3">
    <name type="scientific">Glycomyces lechevalierae</name>
    <dbReference type="NCBI Taxonomy" id="256034"/>
    <lineage>
        <taxon>Bacteria</taxon>
        <taxon>Bacillati</taxon>
        <taxon>Actinomycetota</taxon>
        <taxon>Actinomycetes</taxon>
        <taxon>Glycomycetales</taxon>
        <taxon>Glycomycetaceae</taxon>
        <taxon>Glycomyces</taxon>
    </lineage>
</organism>